<dbReference type="InterPro" id="IPR001763">
    <property type="entry name" value="Rhodanese-like_dom"/>
</dbReference>
<dbReference type="RefSeq" id="WP_345336300.1">
    <property type="nucleotide sequence ID" value="NZ_BAABJZ010000094.1"/>
</dbReference>
<dbReference type="Pfam" id="PF00581">
    <property type="entry name" value="Rhodanese"/>
    <property type="match status" value="1"/>
</dbReference>
<reference evidence="4" key="1">
    <citation type="journal article" date="2019" name="Int. J. Syst. Evol. Microbiol.">
        <title>The Global Catalogue of Microorganisms (GCM) 10K type strain sequencing project: providing services to taxonomists for standard genome sequencing and annotation.</title>
        <authorList>
            <consortium name="The Broad Institute Genomics Platform"/>
            <consortium name="The Broad Institute Genome Sequencing Center for Infectious Disease"/>
            <person name="Wu L."/>
            <person name="Ma J."/>
        </authorList>
    </citation>
    <scope>NUCLEOTIDE SEQUENCE [LARGE SCALE GENOMIC DNA]</scope>
    <source>
        <strain evidence="4">JCM 18401</strain>
    </source>
</reference>
<dbReference type="PANTHER" id="PTHR43031">
    <property type="entry name" value="FAD-DEPENDENT OXIDOREDUCTASE"/>
    <property type="match status" value="1"/>
</dbReference>
<feature type="chain" id="PRO_5047084512" description="Rhodanese domain-containing protein" evidence="1">
    <location>
        <begin position="26"/>
        <end position="153"/>
    </location>
</feature>
<dbReference type="PANTHER" id="PTHR43031:SF16">
    <property type="entry name" value="OXIDOREDUCTASE"/>
    <property type="match status" value="1"/>
</dbReference>
<dbReference type="CDD" id="cd00158">
    <property type="entry name" value="RHOD"/>
    <property type="match status" value="1"/>
</dbReference>
<dbReference type="EMBL" id="BAABJZ010000094">
    <property type="protein sequence ID" value="GAA4895148.1"/>
    <property type="molecule type" value="Genomic_DNA"/>
</dbReference>
<dbReference type="InterPro" id="IPR050229">
    <property type="entry name" value="GlpE_sulfurtransferase"/>
</dbReference>
<organism evidence="3 4">
    <name type="scientific">Ferrimonas pelagia</name>
    <dbReference type="NCBI Taxonomy" id="1177826"/>
    <lineage>
        <taxon>Bacteria</taxon>
        <taxon>Pseudomonadati</taxon>
        <taxon>Pseudomonadota</taxon>
        <taxon>Gammaproteobacteria</taxon>
        <taxon>Alteromonadales</taxon>
        <taxon>Ferrimonadaceae</taxon>
        <taxon>Ferrimonas</taxon>
    </lineage>
</organism>
<proteinExistence type="predicted"/>
<dbReference type="Proteomes" id="UP001499988">
    <property type="component" value="Unassembled WGS sequence"/>
</dbReference>
<feature type="domain" description="Rhodanese" evidence="2">
    <location>
        <begin position="59"/>
        <end position="145"/>
    </location>
</feature>
<dbReference type="InterPro" id="IPR036873">
    <property type="entry name" value="Rhodanese-like_dom_sf"/>
</dbReference>
<keyword evidence="1" id="KW-0732">Signal</keyword>
<dbReference type="Gene3D" id="3.40.250.10">
    <property type="entry name" value="Rhodanese-like domain"/>
    <property type="match status" value="1"/>
</dbReference>
<comment type="caution">
    <text evidence="3">The sequence shown here is derived from an EMBL/GenBank/DDBJ whole genome shotgun (WGS) entry which is preliminary data.</text>
</comment>
<protein>
    <recommendedName>
        <fullName evidence="2">Rhodanese domain-containing protein</fullName>
    </recommendedName>
</protein>
<evidence type="ECO:0000313" key="3">
    <source>
        <dbReference type="EMBL" id="GAA4895148.1"/>
    </source>
</evidence>
<evidence type="ECO:0000256" key="1">
    <source>
        <dbReference type="SAM" id="SignalP"/>
    </source>
</evidence>
<keyword evidence="4" id="KW-1185">Reference proteome</keyword>
<sequence>MTRHHWVWLALAGALLGLIAAPLAAQTDKATYLAEARQGVVEITPEQLRTRLAGELPPLVLDVRTFTEREQGRTVTEQEIHIPRGFLEMKAWEQLPTGQEVVIYCGTGGRSALAAQTLKAMGWEQVMSLQGGITAYYESVGEDCGCIELPFAQ</sequence>
<evidence type="ECO:0000313" key="4">
    <source>
        <dbReference type="Proteomes" id="UP001499988"/>
    </source>
</evidence>
<gene>
    <name evidence="3" type="ORF">GCM10023333_30430</name>
</gene>
<dbReference type="SMART" id="SM00450">
    <property type="entry name" value="RHOD"/>
    <property type="match status" value="1"/>
</dbReference>
<accession>A0ABP9F9P9</accession>
<dbReference type="PROSITE" id="PS50206">
    <property type="entry name" value="RHODANESE_3"/>
    <property type="match status" value="1"/>
</dbReference>
<evidence type="ECO:0000259" key="2">
    <source>
        <dbReference type="PROSITE" id="PS50206"/>
    </source>
</evidence>
<feature type="signal peptide" evidence="1">
    <location>
        <begin position="1"/>
        <end position="25"/>
    </location>
</feature>
<dbReference type="SUPFAM" id="SSF52821">
    <property type="entry name" value="Rhodanese/Cell cycle control phosphatase"/>
    <property type="match status" value="1"/>
</dbReference>
<name>A0ABP9F9P9_9GAMM</name>